<evidence type="ECO:0008006" key="3">
    <source>
        <dbReference type="Google" id="ProtNLM"/>
    </source>
</evidence>
<accession>A0ABU9E3N0</accession>
<keyword evidence="2" id="KW-1185">Reference proteome</keyword>
<comment type="caution">
    <text evidence="1">The sequence shown here is derived from an EMBL/GenBank/DDBJ whole genome shotgun (WGS) entry which is preliminary data.</text>
</comment>
<dbReference type="RefSeq" id="WP_187661292.1">
    <property type="nucleotide sequence ID" value="NZ_JACTAB010000015.1"/>
</dbReference>
<protein>
    <recommendedName>
        <fullName evidence="3">DUF2262 domain-containing protein</fullName>
    </recommendedName>
</protein>
<evidence type="ECO:0000313" key="2">
    <source>
        <dbReference type="Proteomes" id="UP001491349"/>
    </source>
</evidence>
<evidence type="ECO:0000313" key="1">
    <source>
        <dbReference type="EMBL" id="MEK8181230.1"/>
    </source>
</evidence>
<gene>
    <name evidence="1" type="ORF">WMW71_12835</name>
</gene>
<dbReference type="EMBL" id="JBBPCB010000013">
    <property type="protein sequence ID" value="MEK8181230.1"/>
    <property type="molecule type" value="Genomic_DNA"/>
</dbReference>
<name>A0ABU9E3N0_9FLAO</name>
<reference evidence="1 2" key="1">
    <citation type="submission" date="2024-04" db="EMBL/GenBank/DDBJ databases">
        <title>draft genome sequnece of Flavobacterium buctense JCM 30750.</title>
        <authorList>
            <person name="Kim D.-U."/>
        </authorList>
    </citation>
    <scope>NUCLEOTIDE SEQUENCE [LARGE SCALE GENOMIC DNA]</scope>
    <source>
        <strain evidence="1 2">JCM 30750</strain>
    </source>
</reference>
<sequence>MEEIAEQRLIIDIDLAPNVDDVYTGKCLVANSEIVMLLNFDEEDGEFDGFTIVKNSDVEKYRTWEEDDYAELKNDNSESLIANIELNKFIDLESSMKSLTSKLVAIFTYDDEDVFFVGKVLSVTNDSVELFLVDEDSKWTDIEVIKFSDISYLGFDTEYEREIQKNVV</sequence>
<dbReference type="Proteomes" id="UP001491349">
    <property type="component" value="Unassembled WGS sequence"/>
</dbReference>
<proteinExistence type="predicted"/>
<organism evidence="1 2">
    <name type="scientific">Flavobacterium buctense</name>
    <dbReference type="NCBI Taxonomy" id="1648146"/>
    <lineage>
        <taxon>Bacteria</taxon>
        <taxon>Pseudomonadati</taxon>
        <taxon>Bacteroidota</taxon>
        <taxon>Flavobacteriia</taxon>
        <taxon>Flavobacteriales</taxon>
        <taxon>Flavobacteriaceae</taxon>
        <taxon>Flavobacterium</taxon>
    </lineage>
</organism>